<reference evidence="4 5" key="1">
    <citation type="submission" date="2015-04" db="EMBL/GenBank/DDBJ databases">
        <authorList>
            <person name="Syromyatnikov M.Y."/>
            <person name="Popov V.N."/>
        </authorList>
    </citation>
    <scope>NUCLEOTIDE SEQUENCE [LARGE SCALE GENOMIC DNA]</scope>
</reference>
<keyword evidence="2" id="KW-0812">Transmembrane</keyword>
<organism evidence="4 5">
    <name type="scientific">Clunio marinus</name>
    <dbReference type="NCBI Taxonomy" id="568069"/>
    <lineage>
        <taxon>Eukaryota</taxon>
        <taxon>Metazoa</taxon>
        <taxon>Ecdysozoa</taxon>
        <taxon>Arthropoda</taxon>
        <taxon>Hexapoda</taxon>
        <taxon>Insecta</taxon>
        <taxon>Pterygota</taxon>
        <taxon>Neoptera</taxon>
        <taxon>Endopterygota</taxon>
        <taxon>Diptera</taxon>
        <taxon>Nematocera</taxon>
        <taxon>Chironomoidea</taxon>
        <taxon>Chironomidae</taxon>
        <taxon>Clunio</taxon>
    </lineage>
</organism>
<dbReference type="AlphaFoldDB" id="A0A1J1ISC4"/>
<gene>
    <name evidence="4" type="primary">similar to Fasciclin-3</name>
    <name evidence="4" type="ORF">CLUMA_CG016381</name>
</gene>
<evidence type="ECO:0000313" key="5">
    <source>
        <dbReference type="Proteomes" id="UP000183832"/>
    </source>
</evidence>
<dbReference type="OrthoDB" id="6345017at2759"/>
<evidence type="ECO:0000259" key="3">
    <source>
        <dbReference type="PROSITE" id="PS50835"/>
    </source>
</evidence>
<dbReference type="Proteomes" id="UP000183832">
    <property type="component" value="Unassembled WGS sequence"/>
</dbReference>
<dbReference type="SUPFAM" id="SSF48726">
    <property type="entry name" value="Immunoglobulin"/>
    <property type="match status" value="2"/>
</dbReference>
<sequence length="664" mass="75886">MQVTKRFREWQIFRGKQSFISVFLLTVTSFLTTAHEIVKNEFDNVSSEIDYVEYNEPRIFAQPPEIKILNEYVLEAGMELNAVCMSKHSSSPAQNLWFLDDEMIESALEFEDVNVFGNESTLYSFIQLNITADDDGKKLMCQSFHSGHKVESFEDSLKLSVVYKPLKLPIIFINGYEVGKSFDVTINFRSNPKPSTLKWIVDNRKIYYGTKANKCQSIEITSLGNNNWRAVLQISNLTHADTLLNYTLQVRNSLGGTEYQVKFSDASEMTSHETNEKENEEDFEIIDGTTFSDTRSSLEINEMLDVTETDLLSTEHISTTTATDVNIPLIQLETSTIQIVDSSQPQPMGTELPKVVIDVTTFLPETEESQIFTEKYNHNITMKLPTEDSFPRNELNEFITPEMSTDVPSRSFTSLSQSHPTKGKISKVVIIKRPFNFTSLDSTTESMITIHQTNKIDELELFLSGIVVKVIVSWKTSLMILLFFLLLALISYHFRRIRKLKAELIQKNLESAVNQSSSSRSNRNAYTPAYFPRRNILSSSKFHDSINSRDTECDSDMISHSECCYSHTYNPSLHLYESIDEFSNSISGCHIYAEIPSRQDSIVSIETDFNHNHEFQQENNIDSLEHSLEYAEAFDTTTSIYYQALIVAVSESDLRKSELESTYI</sequence>
<dbReference type="Gene3D" id="2.60.40.10">
    <property type="entry name" value="Immunoglobulins"/>
    <property type="match status" value="2"/>
</dbReference>
<keyword evidence="1" id="KW-1015">Disulfide bond</keyword>
<accession>A0A1J1ISC4</accession>
<dbReference type="InterPro" id="IPR007110">
    <property type="entry name" value="Ig-like_dom"/>
</dbReference>
<feature type="transmembrane region" description="Helical" evidence="2">
    <location>
        <begin position="472"/>
        <end position="492"/>
    </location>
</feature>
<keyword evidence="5" id="KW-1185">Reference proteome</keyword>
<name>A0A1J1ISC4_9DIPT</name>
<evidence type="ECO:0000256" key="2">
    <source>
        <dbReference type="SAM" id="Phobius"/>
    </source>
</evidence>
<dbReference type="STRING" id="568069.A0A1J1ISC4"/>
<evidence type="ECO:0000256" key="1">
    <source>
        <dbReference type="ARBA" id="ARBA00023157"/>
    </source>
</evidence>
<dbReference type="Pfam" id="PF08205">
    <property type="entry name" value="C2-set_2"/>
    <property type="match status" value="1"/>
</dbReference>
<dbReference type="EMBL" id="CVRI01000059">
    <property type="protein sequence ID" value="CRL03048.1"/>
    <property type="molecule type" value="Genomic_DNA"/>
</dbReference>
<evidence type="ECO:0000313" key="4">
    <source>
        <dbReference type="EMBL" id="CRL03048.1"/>
    </source>
</evidence>
<keyword evidence="2" id="KW-1133">Transmembrane helix</keyword>
<proteinExistence type="predicted"/>
<dbReference type="InterPro" id="IPR013162">
    <property type="entry name" value="CD80_C2-set"/>
</dbReference>
<keyword evidence="2" id="KW-0472">Membrane</keyword>
<protein>
    <submittedName>
        <fullName evidence="4">CLUMA_CG016381, isoform A</fullName>
    </submittedName>
</protein>
<feature type="domain" description="Ig-like" evidence="3">
    <location>
        <begin position="57"/>
        <end position="160"/>
    </location>
</feature>
<dbReference type="InterPro" id="IPR036179">
    <property type="entry name" value="Ig-like_dom_sf"/>
</dbReference>
<dbReference type="PROSITE" id="PS50835">
    <property type="entry name" value="IG_LIKE"/>
    <property type="match status" value="1"/>
</dbReference>
<dbReference type="InterPro" id="IPR013783">
    <property type="entry name" value="Ig-like_fold"/>
</dbReference>